<dbReference type="OrthoDB" id="10263751at2759"/>
<proteinExistence type="predicted"/>
<feature type="region of interest" description="Disordered" evidence="2">
    <location>
        <begin position="1"/>
        <end position="83"/>
    </location>
</feature>
<feature type="coiled-coil region" evidence="1">
    <location>
        <begin position="252"/>
        <end position="279"/>
    </location>
</feature>
<feature type="compositionally biased region" description="Acidic residues" evidence="2">
    <location>
        <begin position="30"/>
        <end position="45"/>
    </location>
</feature>
<feature type="region of interest" description="Disordered" evidence="2">
    <location>
        <begin position="409"/>
        <end position="473"/>
    </location>
</feature>
<feature type="compositionally biased region" description="Polar residues" evidence="2">
    <location>
        <begin position="1"/>
        <end position="13"/>
    </location>
</feature>
<keyword evidence="1" id="KW-0175">Coiled coil</keyword>
<evidence type="ECO:0000313" key="3">
    <source>
        <dbReference type="EMBL" id="OCH87188.1"/>
    </source>
</evidence>
<evidence type="ECO:0000256" key="2">
    <source>
        <dbReference type="SAM" id="MobiDB-lite"/>
    </source>
</evidence>
<dbReference type="PANTHER" id="PTHR42032">
    <property type="entry name" value="YALI0E30679P"/>
    <property type="match status" value="1"/>
</dbReference>
<dbReference type="Proteomes" id="UP000250043">
    <property type="component" value="Unassembled WGS sequence"/>
</dbReference>
<dbReference type="AlphaFoldDB" id="A0A8E2AMY8"/>
<organism evidence="3 4">
    <name type="scientific">Obba rivulosa</name>
    <dbReference type="NCBI Taxonomy" id="1052685"/>
    <lineage>
        <taxon>Eukaryota</taxon>
        <taxon>Fungi</taxon>
        <taxon>Dikarya</taxon>
        <taxon>Basidiomycota</taxon>
        <taxon>Agaricomycotina</taxon>
        <taxon>Agaricomycetes</taxon>
        <taxon>Polyporales</taxon>
        <taxon>Gelatoporiaceae</taxon>
        <taxon>Obba</taxon>
    </lineage>
</organism>
<name>A0A8E2AMY8_9APHY</name>
<dbReference type="PANTHER" id="PTHR42032:SF1">
    <property type="entry name" value="YALI0E30679P"/>
    <property type="match status" value="1"/>
</dbReference>
<protein>
    <submittedName>
        <fullName evidence="3">Uncharacterized protein</fullName>
    </submittedName>
</protein>
<gene>
    <name evidence="3" type="ORF">OBBRIDRAFT_760126</name>
</gene>
<sequence>MSADISQAGPSRRSNYDRSRSTEAYAREDEYSEVSDDGSGSDEDLNYFSAQYHTPPHDIKGKGAPPEARTPQHARANTSRAQSVRSKSSWADLDLSVVVALVSPIGNWLTGGDHIRNLFIIVLLIFYLHQLIEVPWSLYQASIARTPLPRSSERDDIDGDEESKVARLARTELQRHELFFLGLTILSPFIGATLLRYVLHALSGTESLSWFSTTLFVLATGLRPWSHLVSRLRERTTTLHAAVHSSPHPNHAAELHTEIDALRAHVEKLESQLATVRKQADVGAQLQEVCDDLSEALGEVDRAGSRRDRKAETTNKILLQRITNLETGLVLVREQHKRDIEAAAGAIHLHHLWHGTERLLANIFRTALQAPQRLRLWYISITSPVTYPTSSPRLRMNGLGHGPNGVHVSRMRSPDHSPRTPRLPTIPEADTSDGDAEGSGIESDGTYVSEKDATLKLRSRSRSGSGGKLGSARKPKTLREFAFGCAQGVVLWPYRTSARVLVTVIPPVKRILPMV</sequence>
<accession>A0A8E2AMY8</accession>
<reference evidence="3 4" key="1">
    <citation type="submission" date="2016-07" db="EMBL/GenBank/DDBJ databases">
        <title>Draft genome of the white-rot fungus Obba rivulosa 3A-2.</title>
        <authorList>
            <consortium name="DOE Joint Genome Institute"/>
            <person name="Miettinen O."/>
            <person name="Riley R."/>
            <person name="Acob R."/>
            <person name="Barry K."/>
            <person name="Cullen D."/>
            <person name="De Vries R."/>
            <person name="Hainaut M."/>
            <person name="Hatakka A."/>
            <person name="Henrissat B."/>
            <person name="Hilden K."/>
            <person name="Kuo R."/>
            <person name="Labutti K."/>
            <person name="Lipzen A."/>
            <person name="Makela M.R."/>
            <person name="Sandor L."/>
            <person name="Spatafora J.W."/>
            <person name="Grigoriev I.V."/>
            <person name="Hibbett D.S."/>
        </authorList>
    </citation>
    <scope>NUCLEOTIDE SEQUENCE [LARGE SCALE GENOMIC DNA]</scope>
    <source>
        <strain evidence="3 4">3A-2</strain>
    </source>
</reference>
<dbReference type="EMBL" id="KV722495">
    <property type="protein sequence ID" value="OCH87188.1"/>
    <property type="molecule type" value="Genomic_DNA"/>
</dbReference>
<evidence type="ECO:0000256" key="1">
    <source>
        <dbReference type="SAM" id="Coils"/>
    </source>
</evidence>
<feature type="compositionally biased region" description="Basic and acidic residues" evidence="2">
    <location>
        <begin position="14"/>
        <end position="29"/>
    </location>
</feature>
<keyword evidence="4" id="KW-1185">Reference proteome</keyword>
<evidence type="ECO:0000313" key="4">
    <source>
        <dbReference type="Proteomes" id="UP000250043"/>
    </source>
</evidence>